<organism evidence="1 2">
    <name type="scientific">Aeriscardovia aeriphila</name>
    <dbReference type="NCBI Taxonomy" id="218139"/>
    <lineage>
        <taxon>Bacteria</taxon>
        <taxon>Bacillati</taxon>
        <taxon>Actinomycetota</taxon>
        <taxon>Actinomycetes</taxon>
        <taxon>Bifidobacteriales</taxon>
        <taxon>Bifidobacteriaceae</taxon>
        <taxon>Aeriscardovia</taxon>
    </lineage>
</organism>
<keyword evidence="1" id="KW-0067">ATP-binding</keyword>
<dbReference type="RefSeq" id="WP_094689928.1">
    <property type="nucleotide sequence ID" value="NZ_JACBYZ010000001.1"/>
</dbReference>
<evidence type="ECO:0000313" key="1">
    <source>
        <dbReference type="EMBL" id="OZG56392.1"/>
    </source>
</evidence>
<dbReference type="InterPro" id="IPR021456">
    <property type="entry name" value="DUF3107"/>
</dbReference>
<dbReference type="AlphaFoldDB" id="A0A261FB93"/>
<reference evidence="1 2" key="1">
    <citation type="journal article" date="2017" name="BMC Genomics">
        <title>Comparative genomic and phylogenomic analyses of the Bifidobacteriaceae family.</title>
        <authorList>
            <person name="Lugli G.A."/>
            <person name="Milani C."/>
            <person name="Turroni F."/>
            <person name="Duranti S."/>
            <person name="Mancabelli L."/>
            <person name="Mangifesta M."/>
            <person name="Ferrario C."/>
            <person name="Modesto M."/>
            <person name="Mattarelli P."/>
            <person name="Jiri K."/>
            <person name="van Sinderen D."/>
            <person name="Ventura M."/>
        </authorList>
    </citation>
    <scope>NUCLEOTIDE SEQUENCE [LARGE SCALE GENOMIC DNA]</scope>
    <source>
        <strain evidence="1 2">LMG 21773</strain>
    </source>
</reference>
<proteinExistence type="predicted"/>
<evidence type="ECO:0000313" key="2">
    <source>
        <dbReference type="Proteomes" id="UP000228976"/>
    </source>
</evidence>
<protein>
    <submittedName>
        <fullName evidence="1">ATP-binding protein</fullName>
    </submittedName>
</protein>
<gene>
    <name evidence="1" type="ORF">AEAE_0880</name>
</gene>
<dbReference type="OrthoDB" id="3268468at2"/>
<dbReference type="GO" id="GO:0005524">
    <property type="term" value="F:ATP binding"/>
    <property type="evidence" value="ECO:0007669"/>
    <property type="project" value="UniProtKB-KW"/>
</dbReference>
<dbReference type="Pfam" id="PF11305">
    <property type="entry name" value="DUF3107"/>
    <property type="match status" value="1"/>
</dbReference>
<comment type="caution">
    <text evidence="1">The sequence shown here is derived from an EMBL/GenBank/DDBJ whole genome shotgun (WGS) entry which is preliminary data.</text>
</comment>
<accession>A0A261FB93</accession>
<dbReference type="EMBL" id="MWWU01000002">
    <property type="protein sequence ID" value="OZG56392.1"/>
    <property type="molecule type" value="Genomic_DNA"/>
</dbReference>
<sequence>MDVELGMMHCPHPVTFSTDSSAEEVNAALVEAQMKGSVADLVDDKGRHILVNGAALGYAIVGSQTRRPVGFGSLE</sequence>
<keyword evidence="2" id="KW-1185">Reference proteome</keyword>
<keyword evidence="1" id="KW-0547">Nucleotide-binding</keyword>
<name>A0A261FB93_9BIFI</name>
<dbReference type="Proteomes" id="UP000228976">
    <property type="component" value="Unassembled WGS sequence"/>
</dbReference>